<dbReference type="InterPro" id="IPR036188">
    <property type="entry name" value="FAD/NAD-bd_sf"/>
</dbReference>
<dbReference type="GO" id="GO:0071949">
    <property type="term" value="F:FAD binding"/>
    <property type="evidence" value="ECO:0007669"/>
    <property type="project" value="InterPro"/>
</dbReference>
<dbReference type="SUPFAM" id="SSF51905">
    <property type="entry name" value="FAD/NAD(P)-binding domain"/>
    <property type="match status" value="1"/>
</dbReference>
<evidence type="ECO:0000256" key="1">
    <source>
        <dbReference type="ARBA" id="ARBA00001974"/>
    </source>
</evidence>
<dbReference type="EMBL" id="LSTO01000001">
    <property type="protein sequence ID" value="OWW20246.1"/>
    <property type="molecule type" value="Genomic_DNA"/>
</dbReference>
<evidence type="ECO:0000256" key="3">
    <source>
        <dbReference type="ARBA" id="ARBA00022827"/>
    </source>
</evidence>
<protein>
    <recommendedName>
        <fullName evidence="4">FAD-binding domain-containing protein</fullName>
    </recommendedName>
</protein>
<gene>
    <name evidence="5" type="ORF">AYR66_12825</name>
</gene>
<feature type="domain" description="FAD-binding" evidence="4">
    <location>
        <begin position="2"/>
        <end position="337"/>
    </location>
</feature>
<comment type="cofactor">
    <cofactor evidence="1">
        <name>FAD</name>
        <dbReference type="ChEBI" id="CHEBI:57692"/>
    </cofactor>
</comment>
<dbReference type="Gene3D" id="3.30.70.2450">
    <property type="match status" value="1"/>
</dbReference>
<keyword evidence="3" id="KW-0274">FAD</keyword>
<proteinExistence type="predicted"/>
<dbReference type="Gene3D" id="3.50.50.60">
    <property type="entry name" value="FAD/NAD(P)-binding domain"/>
    <property type="match status" value="1"/>
</dbReference>
<evidence type="ECO:0000256" key="2">
    <source>
        <dbReference type="ARBA" id="ARBA00022630"/>
    </source>
</evidence>
<evidence type="ECO:0000313" key="5">
    <source>
        <dbReference type="EMBL" id="OWW20246.1"/>
    </source>
</evidence>
<evidence type="ECO:0000259" key="4">
    <source>
        <dbReference type="Pfam" id="PF01494"/>
    </source>
</evidence>
<organism evidence="5 6">
    <name type="scientific">Noviherbaspirillum denitrificans</name>
    <dbReference type="NCBI Taxonomy" id="1968433"/>
    <lineage>
        <taxon>Bacteria</taxon>
        <taxon>Pseudomonadati</taxon>
        <taxon>Pseudomonadota</taxon>
        <taxon>Betaproteobacteria</taxon>
        <taxon>Burkholderiales</taxon>
        <taxon>Oxalobacteraceae</taxon>
        <taxon>Noviherbaspirillum</taxon>
    </lineage>
</organism>
<dbReference type="GO" id="GO:0016709">
    <property type="term" value="F:oxidoreductase activity, acting on paired donors, with incorporation or reduction of molecular oxygen, NAD(P)H as one donor, and incorporation of one atom of oxygen"/>
    <property type="evidence" value="ECO:0007669"/>
    <property type="project" value="UniProtKB-ARBA"/>
</dbReference>
<dbReference type="AlphaFoldDB" id="A0A254TC61"/>
<dbReference type="PANTHER" id="PTHR43004">
    <property type="entry name" value="TRK SYSTEM POTASSIUM UPTAKE PROTEIN"/>
    <property type="match status" value="1"/>
</dbReference>
<dbReference type="Proteomes" id="UP000197535">
    <property type="component" value="Unassembled WGS sequence"/>
</dbReference>
<dbReference type="PANTHER" id="PTHR43004:SF19">
    <property type="entry name" value="BINDING MONOOXYGENASE, PUTATIVE (JCVI)-RELATED"/>
    <property type="match status" value="1"/>
</dbReference>
<dbReference type="Gene3D" id="3.40.30.120">
    <property type="match status" value="1"/>
</dbReference>
<keyword evidence="2" id="KW-0285">Flavoprotein</keyword>
<dbReference type="Pfam" id="PF01494">
    <property type="entry name" value="FAD_binding_3"/>
    <property type="match status" value="1"/>
</dbReference>
<keyword evidence="6" id="KW-1185">Reference proteome</keyword>
<dbReference type="InterPro" id="IPR002938">
    <property type="entry name" value="FAD-bd"/>
</dbReference>
<evidence type="ECO:0000313" key="6">
    <source>
        <dbReference type="Proteomes" id="UP000197535"/>
    </source>
</evidence>
<accession>A0A254TC61</accession>
<dbReference type="PRINTS" id="PR00420">
    <property type="entry name" value="RNGMNOXGNASE"/>
</dbReference>
<sequence>MGLALAALLRSHGMAVRIIDKSAGPTPWSKAIGMHARTLESMHALGLTARLLDDGFPMRGFRVNEAGRTILSARFDEIGSPYGFVLGLPQSRTERRLLDRLEELGGEVEWGTALAAIEEQGDPAAPGRPAVIRITHADGREERVECNWLVGADGSRSAVRDMAGIGFPGGDFGKAFILGDVAIDWDGPKSELQFFLSAKGYLLVVPMPGGMHRIIAQTDRRYTDFQGDARPEATLEELQCIVDANGPGGIRVHSPQWLTCAPFYHRLAETALRQRVILAGDAFHLFSPLGAQGLNTGLQDAFNLAWKLAYVERGWAQHGLLQTYRSEREAIARRIAEVTAKTTRFITDTSLPRRLLRRLLTPLFNRGSRVQKQLPRLLAGMLQTYGEDGALAGDGASGLPPPGGRIPHAWLSQGDACMPLASLVHGTQFTLLLLKDRLDAQAHVELQQFDEAMGARHPFLQIVVVTRETAGSDARLPAGWRMADDRDGSVLHALAADGKAMLLSRPDGYCALSSRCWSAEEVEHYFSRRGIAGLPQEVRNAA</sequence>
<dbReference type="InterPro" id="IPR050641">
    <property type="entry name" value="RIFMO-like"/>
</dbReference>
<reference evidence="5 6" key="1">
    <citation type="submission" date="2016-02" db="EMBL/GenBank/DDBJ databases">
        <authorList>
            <person name="Wen L."/>
            <person name="He K."/>
            <person name="Yang H."/>
        </authorList>
    </citation>
    <scope>NUCLEOTIDE SEQUENCE [LARGE SCALE GENOMIC DNA]</scope>
    <source>
        <strain evidence="5 6">TSA40</strain>
    </source>
</reference>
<name>A0A254TC61_9BURK</name>
<comment type="caution">
    <text evidence="5">The sequence shown here is derived from an EMBL/GenBank/DDBJ whole genome shotgun (WGS) entry which is preliminary data.</text>
</comment>